<sequence>MAPARKKQKSAKGSAGNNSAPVKKIQPRLFAPFRALGFVTNDIPFNIVTRSTRDANKLNAQIVTCLGKSWAMWDLGTMRLLFVSPDAKYPINSIANDGNYVYVSAGSQLIKYSRGKEVANYEYPEPSELSTIMLFGQQILALRANGKGLIVWDTQSNEFSHEISFAVNFTATQLLHPATYLNKIVVASAEGDLQLWNIRTRSLIHSFQSTHLRRSLPRPSAKAITSLQQSPAIDVLAIGYADGLISLYDIKSDDELLRMRMDGDVSINSMTFRTDGEHIMATAASNGFIAFWNLNEGGRLVNVLRDAHSESTTKIEFLPNQPVLVSSSGDNSVKQWLFDSPSVLPRLLKFRAGHTAPPHHIRYFGEDGKTILSAGRDNSLRYMSVVRDSRSSEMSQGSLAKKAAQLALPMAALRLPPITSLSFATQRSKDWDDVLTAHLDSPDSYTWHVQDKKLGKHKLVMDDGVAKSVNVSVCGNYGFVGTDKGKIYQFNMQSGINRRVLSIQNKYEDKDALVITGVVSDALNTTIVASTQDGFLYFFDFHSGALVHTLQLPGGVQQLILQRDNGIMAAICSDNVVRLVDVESKRVVREFRGFTKKISDIAFSPDSKWLVASSYDCVIRTYDIPTGTLVDAYRVVSVPTSLAFSPTGDFVATTHTDSVGIYLWANKTQLVEVPLRPISQTEVIDVGLPSMQGEVEDEELGQLEGEPIVEHVLGNNKEQLSDGLVTLSAMPRTRWQTLLNLDTIRERNKPVEAPKAPEKAPFFLPSLMDGQNAAEGNKMKVDSKDDSHRLAEGALGMETQLSMILQSTESSRLDKLFEYLHGITPANNDVDVRSLMPADLALFLDALSERLSQQKDFDTVQAQMGLALRVHADILASDSALRGSLAKLAEAQRKECQRLFDLTNYSLGVLSFVRDIPLQ</sequence>
<dbReference type="Pfam" id="PF25171">
    <property type="entry name" value="Beta-prop_WDR36-Utp21_1st"/>
    <property type="match status" value="1"/>
</dbReference>
<feature type="domain" description="WDR36/Utp21 C-terminal" evidence="3">
    <location>
        <begin position="718"/>
        <end position="914"/>
    </location>
</feature>
<evidence type="ECO:0000256" key="1">
    <source>
        <dbReference type="PROSITE-ProRule" id="PRU00221"/>
    </source>
</evidence>
<keyword evidence="1" id="KW-0853">WD repeat</keyword>
<proteinExistence type="predicted"/>
<evidence type="ECO:0000256" key="2">
    <source>
        <dbReference type="SAM" id="MobiDB-lite"/>
    </source>
</evidence>
<dbReference type="OrthoDB" id="10250769at2759"/>
<dbReference type="InterPro" id="IPR015943">
    <property type="entry name" value="WD40/YVTN_repeat-like_dom_sf"/>
</dbReference>
<evidence type="ECO:0000313" key="6">
    <source>
        <dbReference type="Proteomes" id="UP000310189"/>
    </source>
</evidence>
<evidence type="ECO:0000313" key="5">
    <source>
        <dbReference type="EMBL" id="TIA85760.1"/>
    </source>
</evidence>
<dbReference type="PROSITE" id="PS50082">
    <property type="entry name" value="WD_REPEATS_2"/>
    <property type="match status" value="2"/>
</dbReference>
<name>A0A4T0FDC8_9BASI</name>
<reference evidence="5 6" key="1">
    <citation type="submission" date="2019-03" db="EMBL/GenBank/DDBJ databases">
        <title>Sequencing 23 genomes of Wallemia ichthyophaga.</title>
        <authorList>
            <person name="Gostincar C."/>
        </authorList>
    </citation>
    <scope>NUCLEOTIDE SEQUENCE [LARGE SCALE GENOMIC DNA]</scope>
    <source>
        <strain evidence="5 6">EXF-5753</strain>
    </source>
</reference>
<dbReference type="Gene3D" id="2.130.10.10">
    <property type="entry name" value="YVTN repeat-like/Quinoprotein amine dehydrogenase"/>
    <property type="match status" value="2"/>
</dbReference>
<dbReference type="Proteomes" id="UP000310189">
    <property type="component" value="Unassembled WGS sequence"/>
</dbReference>
<dbReference type="SMART" id="SM00320">
    <property type="entry name" value="WD40"/>
    <property type="match status" value="7"/>
</dbReference>
<dbReference type="SUPFAM" id="SSF50998">
    <property type="entry name" value="Quinoprotein alcohol dehydrogenase-like"/>
    <property type="match status" value="1"/>
</dbReference>
<feature type="region of interest" description="Disordered" evidence="2">
    <location>
        <begin position="1"/>
        <end position="20"/>
    </location>
</feature>
<evidence type="ECO:0000259" key="4">
    <source>
        <dbReference type="Pfam" id="PF25171"/>
    </source>
</evidence>
<dbReference type="InterPro" id="IPR001680">
    <property type="entry name" value="WD40_rpt"/>
</dbReference>
<evidence type="ECO:0000259" key="3">
    <source>
        <dbReference type="Pfam" id="PF04192"/>
    </source>
</evidence>
<evidence type="ECO:0008006" key="7">
    <source>
        <dbReference type="Google" id="ProtNLM"/>
    </source>
</evidence>
<gene>
    <name evidence="5" type="ORF">E3P99_03901</name>
</gene>
<dbReference type="PROSITE" id="PS50294">
    <property type="entry name" value="WD_REPEATS_REGION"/>
    <property type="match status" value="1"/>
</dbReference>
<dbReference type="AlphaFoldDB" id="A0A4T0FDC8"/>
<dbReference type="GO" id="GO:0034388">
    <property type="term" value="C:Pwp2p-containing subcomplex of 90S preribosome"/>
    <property type="evidence" value="ECO:0007669"/>
    <property type="project" value="TreeGrafter"/>
</dbReference>
<dbReference type="PANTHER" id="PTHR22840">
    <property type="entry name" value="WD REPEAT-CONTAINING PROTEIN 36"/>
    <property type="match status" value="1"/>
</dbReference>
<feature type="repeat" description="WD" evidence="1">
    <location>
        <begin position="305"/>
        <end position="336"/>
    </location>
</feature>
<dbReference type="PANTHER" id="PTHR22840:SF12">
    <property type="entry name" value="WD REPEAT-CONTAINING PROTEIN 36"/>
    <property type="match status" value="1"/>
</dbReference>
<dbReference type="InterPro" id="IPR036322">
    <property type="entry name" value="WD40_repeat_dom_sf"/>
</dbReference>
<accession>A0A4T0FDC8</accession>
<keyword evidence="6" id="KW-1185">Reference proteome</keyword>
<feature type="repeat" description="WD" evidence="1">
    <location>
        <begin position="591"/>
        <end position="632"/>
    </location>
</feature>
<dbReference type="GO" id="GO:0006364">
    <property type="term" value="P:rRNA processing"/>
    <property type="evidence" value="ECO:0007669"/>
    <property type="project" value="InterPro"/>
</dbReference>
<comment type="caution">
    <text evidence="5">The sequence shown here is derived from an EMBL/GenBank/DDBJ whole genome shotgun (WGS) entry which is preliminary data.</text>
</comment>
<dbReference type="GO" id="GO:0032040">
    <property type="term" value="C:small-subunit processome"/>
    <property type="evidence" value="ECO:0007669"/>
    <property type="project" value="InterPro"/>
</dbReference>
<dbReference type="SUPFAM" id="SSF50978">
    <property type="entry name" value="WD40 repeat-like"/>
    <property type="match status" value="1"/>
</dbReference>
<organism evidence="5 6">
    <name type="scientific">Wallemia hederae</name>
    <dbReference type="NCBI Taxonomy" id="1540922"/>
    <lineage>
        <taxon>Eukaryota</taxon>
        <taxon>Fungi</taxon>
        <taxon>Dikarya</taxon>
        <taxon>Basidiomycota</taxon>
        <taxon>Wallemiomycotina</taxon>
        <taxon>Wallemiomycetes</taxon>
        <taxon>Wallemiales</taxon>
        <taxon>Wallemiaceae</taxon>
        <taxon>Wallemia</taxon>
    </lineage>
</organism>
<feature type="domain" description="WDR36/Utp21 N-terminal" evidence="4">
    <location>
        <begin position="62"/>
        <end position="339"/>
    </location>
</feature>
<protein>
    <recommendedName>
        <fullName evidence="7">Small-subunit processome Utp21 domain-containing protein</fullName>
    </recommendedName>
</protein>
<dbReference type="InterPro" id="IPR059157">
    <property type="entry name" value="WDR36-Utp21_N"/>
</dbReference>
<feature type="compositionally biased region" description="Basic residues" evidence="2">
    <location>
        <begin position="1"/>
        <end position="10"/>
    </location>
</feature>
<dbReference type="EMBL" id="SPNW01000099">
    <property type="protein sequence ID" value="TIA85760.1"/>
    <property type="molecule type" value="Genomic_DNA"/>
</dbReference>
<dbReference type="Pfam" id="PF04192">
    <property type="entry name" value="Utp21"/>
    <property type="match status" value="1"/>
</dbReference>
<dbReference type="InterPro" id="IPR007319">
    <property type="entry name" value="WDR36/Utp21_C"/>
</dbReference>
<dbReference type="InterPro" id="IPR011047">
    <property type="entry name" value="Quinoprotein_ADH-like_sf"/>
</dbReference>
<dbReference type="Pfam" id="PF25168">
    <property type="entry name" value="Beta-prop_WDR36-Utp21_2nd"/>
    <property type="match status" value="1"/>
</dbReference>